<dbReference type="GO" id="GO:0004577">
    <property type="term" value="F:N-acetylglucosaminyldiphosphodolichol N-acetylglucosaminyltransferase activity"/>
    <property type="evidence" value="ECO:0007669"/>
    <property type="project" value="TreeGrafter"/>
</dbReference>
<dbReference type="GeneID" id="28728378"/>
<keyword evidence="13" id="KW-1185">Reference proteome</keyword>
<dbReference type="STRING" id="77020.A0A0M8ML10"/>
<dbReference type="EMBL" id="LGAV01000005">
    <property type="protein sequence ID" value="KOS13678.1"/>
    <property type="molecule type" value="Genomic_DNA"/>
</dbReference>
<evidence type="ECO:0000256" key="10">
    <source>
        <dbReference type="ARBA" id="ARBA00032062"/>
    </source>
</evidence>
<comment type="caution">
    <text evidence="12">The sequence shown here is derived from an EMBL/GenBank/DDBJ whole genome shotgun (WGS) entry which is preliminary data.</text>
</comment>
<comment type="subcellular location">
    <subcellularLocation>
        <location evidence="1 11">Endoplasmic reticulum membrane</location>
        <topology evidence="1 11">Single-pass membrane protein</topology>
    </subcellularLocation>
    <subcellularLocation>
        <location evidence="2">Nucleus membrane</location>
        <topology evidence="2">Single-pass membrane protein</topology>
    </subcellularLocation>
</comment>
<dbReference type="Gene3D" id="3.40.50.2000">
    <property type="entry name" value="Glycogen Phosphorylase B"/>
    <property type="match status" value="1"/>
</dbReference>
<dbReference type="VEuPathDB" id="FungiDB:Malapachy_2008"/>
<dbReference type="GO" id="GO:0043541">
    <property type="term" value="C:UDP-N-acetylglucosamine transferase complex"/>
    <property type="evidence" value="ECO:0007669"/>
    <property type="project" value="TreeGrafter"/>
</dbReference>
<protein>
    <recommendedName>
        <fullName evidence="5 11">UDP-N-acetylglucosamine transferase subunit ALG14</fullName>
    </recommendedName>
    <alternativeName>
        <fullName evidence="10 11">Asparagine-linked glycosylation protein 14</fullName>
    </alternativeName>
</protein>
<keyword evidence="8" id="KW-1133">Transmembrane helix</keyword>
<dbReference type="PANTHER" id="PTHR12154:SF4">
    <property type="entry name" value="UDP-N-ACETYLGLUCOSAMINE TRANSFERASE SUBUNIT ALG14 HOMOLOG"/>
    <property type="match status" value="1"/>
</dbReference>
<dbReference type="InterPro" id="IPR013969">
    <property type="entry name" value="Oligosacch_biosynth_Alg14"/>
</dbReference>
<dbReference type="GO" id="GO:0006488">
    <property type="term" value="P:dolichol-linked oligosaccharide biosynthetic process"/>
    <property type="evidence" value="ECO:0007669"/>
    <property type="project" value="InterPro"/>
</dbReference>
<evidence type="ECO:0000256" key="9">
    <source>
        <dbReference type="ARBA" id="ARBA00023136"/>
    </source>
</evidence>
<keyword evidence="6" id="KW-0812">Transmembrane</keyword>
<evidence type="ECO:0000256" key="7">
    <source>
        <dbReference type="ARBA" id="ARBA00022824"/>
    </source>
</evidence>
<evidence type="ECO:0000256" key="8">
    <source>
        <dbReference type="ARBA" id="ARBA00022989"/>
    </source>
</evidence>
<dbReference type="GO" id="GO:0031965">
    <property type="term" value="C:nuclear membrane"/>
    <property type="evidence" value="ECO:0007669"/>
    <property type="project" value="UniProtKB-SubCell"/>
</dbReference>
<gene>
    <name evidence="11" type="primary">ALG14</name>
    <name evidence="12" type="ORF">Malapachy_2008</name>
</gene>
<dbReference type="RefSeq" id="XP_017991310.1">
    <property type="nucleotide sequence ID" value="XM_018136503.1"/>
</dbReference>
<keyword evidence="7 11" id="KW-0256">Endoplasmic reticulum</keyword>
<evidence type="ECO:0000256" key="6">
    <source>
        <dbReference type="ARBA" id="ARBA00022692"/>
    </source>
</evidence>
<evidence type="ECO:0000256" key="2">
    <source>
        <dbReference type="ARBA" id="ARBA00004590"/>
    </source>
</evidence>
<dbReference type="AlphaFoldDB" id="A0A0M8ML10"/>
<evidence type="ECO:0000313" key="13">
    <source>
        <dbReference type="Proteomes" id="UP000037751"/>
    </source>
</evidence>
<evidence type="ECO:0000313" key="12">
    <source>
        <dbReference type="EMBL" id="KOS13678.1"/>
    </source>
</evidence>
<comment type="function">
    <text evidence="11">Involved in protein N-glycosylation. Essential for the second step of the dolichol-linked oligosaccharide pathway. Anchors the catalytic subunit ALG13 to the ER.</text>
</comment>
<proteinExistence type="inferred from homology"/>
<dbReference type="Pfam" id="PF08660">
    <property type="entry name" value="Alg14"/>
    <property type="match status" value="1"/>
</dbReference>
<sequence>MLGSGGHTMEMLSLLQALPRNEYGPLVCMASSGDKMSLEKASTVLSDALASQHPWQGMVLPRARNVGQTWTSTPWSVLRSMAYAVWYIGFAPYLHGYTDRACADILLMNGPATCVPLVVAVWCARICGCPAPRMIYVESIARVSTLSLTGRLLRHVVDVFVVQWPTADPTAFPWGDIGVLVS</sequence>
<evidence type="ECO:0000256" key="3">
    <source>
        <dbReference type="ARBA" id="ARBA00009731"/>
    </source>
</evidence>
<dbReference type="Proteomes" id="UP000037751">
    <property type="component" value="Unassembled WGS sequence"/>
</dbReference>
<comment type="similarity">
    <text evidence="3 11">Belongs to the ALG14 family.</text>
</comment>
<evidence type="ECO:0000256" key="4">
    <source>
        <dbReference type="ARBA" id="ARBA00011335"/>
    </source>
</evidence>
<reference evidence="12 13" key="1">
    <citation type="submission" date="2015-07" db="EMBL/GenBank/DDBJ databases">
        <title>Draft Genome Sequence of Malassezia furfur CBS1878 and Malassezia pachydermatis CBS1879.</title>
        <authorList>
            <person name="Triana S."/>
            <person name="Ohm R."/>
            <person name="Gonzalez A."/>
            <person name="DeCock H."/>
            <person name="Restrepo S."/>
            <person name="Celis A."/>
        </authorList>
    </citation>
    <scope>NUCLEOTIDE SEQUENCE [LARGE SCALE GENOMIC DNA]</scope>
    <source>
        <strain evidence="12 13">CBS 1879</strain>
    </source>
</reference>
<evidence type="ECO:0000256" key="5">
    <source>
        <dbReference type="ARBA" id="ARBA00017467"/>
    </source>
</evidence>
<keyword evidence="9" id="KW-0472">Membrane</keyword>
<organism evidence="12 13">
    <name type="scientific">Malassezia pachydermatis</name>
    <dbReference type="NCBI Taxonomy" id="77020"/>
    <lineage>
        <taxon>Eukaryota</taxon>
        <taxon>Fungi</taxon>
        <taxon>Dikarya</taxon>
        <taxon>Basidiomycota</taxon>
        <taxon>Ustilaginomycotina</taxon>
        <taxon>Malasseziomycetes</taxon>
        <taxon>Malasseziales</taxon>
        <taxon>Malasseziaceae</taxon>
        <taxon>Malassezia</taxon>
    </lineage>
</organism>
<evidence type="ECO:0000256" key="1">
    <source>
        <dbReference type="ARBA" id="ARBA00004389"/>
    </source>
</evidence>
<name>A0A0M8ML10_9BASI</name>
<dbReference type="OrthoDB" id="17098at2759"/>
<accession>A0A0M8ML10</accession>
<dbReference type="PANTHER" id="PTHR12154">
    <property type="entry name" value="GLYCOSYL TRANSFERASE-RELATED"/>
    <property type="match status" value="1"/>
</dbReference>
<comment type="subunit">
    <text evidence="4 11">Heterodimer with ALG13 to form a functional enzyme.</text>
</comment>
<evidence type="ECO:0000256" key="11">
    <source>
        <dbReference type="RuleBase" id="RU362127"/>
    </source>
</evidence>